<dbReference type="InterPro" id="IPR000933">
    <property type="entry name" value="Glyco_hydro_29"/>
</dbReference>
<evidence type="ECO:0000256" key="1">
    <source>
        <dbReference type="ARBA" id="ARBA00007951"/>
    </source>
</evidence>
<reference evidence="8 9" key="1">
    <citation type="journal article" date="2023" name="bioRxiv">
        <title>Genome report: Whole genome sequence and annotation of Penstemon davidsonii.</title>
        <authorList>
            <person name="Ostevik K.L."/>
            <person name="Alabady M."/>
            <person name="Zhang M."/>
            <person name="Rausher M.D."/>
        </authorList>
    </citation>
    <scope>NUCLEOTIDE SEQUENCE [LARGE SCALE GENOMIC DNA]</scope>
    <source>
        <strain evidence="8">DNT005</strain>
        <tissue evidence="8">Whole leaf</tissue>
    </source>
</reference>
<evidence type="ECO:0000256" key="5">
    <source>
        <dbReference type="ARBA" id="ARBA00023295"/>
    </source>
</evidence>
<evidence type="ECO:0000256" key="2">
    <source>
        <dbReference type="ARBA" id="ARBA00012662"/>
    </source>
</evidence>
<evidence type="ECO:0000313" key="8">
    <source>
        <dbReference type="EMBL" id="KAK4489500.1"/>
    </source>
</evidence>
<dbReference type="Gene3D" id="3.20.20.80">
    <property type="entry name" value="Glycosidases"/>
    <property type="match status" value="1"/>
</dbReference>
<evidence type="ECO:0000259" key="7">
    <source>
        <dbReference type="Pfam" id="PF01120"/>
    </source>
</evidence>
<dbReference type="InterPro" id="IPR008979">
    <property type="entry name" value="Galactose-bd-like_sf"/>
</dbReference>
<dbReference type="PANTHER" id="PTHR10030:SF37">
    <property type="entry name" value="ALPHA-L-FUCOSIDASE-RELATED"/>
    <property type="match status" value="1"/>
</dbReference>
<feature type="chain" id="PRO_5046575569" description="alpha-L-fucosidase" evidence="6">
    <location>
        <begin position="24"/>
        <end position="495"/>
    </location>
</feature>
<keyword evidence="3 6" id="KW-0732">Signal</keyword>
<feature type="domain" description="Glycoside hydrolase family 29 N-terminal" evidence="7">
    <location>
        <begin position="74"/>
        <end position="339"/>
    </location>
</feature>
<comment type="caution">
    <text evidence="8">The sequence shown here is derived from an EMBL/GenBank/DDBJ whole genome shotgun (WGS) entry which is preliminary data.</text>
</comment>
<evidence type="ECO:0000256" key="3">
    <source>
        <dbReference type="ARBA" id="ARBA00022729"/>
    </source>
</evidence>
<name>A0ABR0DJT7_9LAMI</name>
<dbReference type="Pfam" id="PF01120">
    <property type="entry name" value="Alpha_L_fucos"/>
    <property type="match status" value="1"/>
</dbReference>
<dbReference type="Gene3D" id="2.60.120.260">
    <property type="entry name" value="Galactose-binding domain-like"/>
    <property type="match status" value="1"/>
</dbReference>
<feature type="signal peptide" evidence="6">
    <location>
        <begin position="1"/>
        <end position="23"/>
    </location>
</feature>
<dbReference type="InterPro" id="IPR017853">
    <property type="entry name" value="GH"/>
</dbReference>
<keyword evidence="5" id="KW-0326">Glycosidase</keyword>
<keyword evidence="4" id="KW-0378">Hydrolase</keyword>
<evidence type="ECO:0000256" key="6">
    <source>
        <dbReference type="SAM" id="SignalP"/>
    </source>
</evidence>
<dbReference type="SUPFAM" id="SSF51445">
    <property type="entry name" value="(Trans)glycosidases"/>
    <property type="match status" value="1"/>
</dbReference>
<dbReference type="InterPro" id="IPR057739">
    <property type="entry name" value="Glyco_hydro_29_N"/>
</dbReference>
<dbReference type="SUPFAM" id="SSF49785">
    <property type="entry name" value="Galactose-binding domain-like"/>
    <property type="match status" value="1"/>
</dbReference>
<accession>A0ABR0DJT7</accession>
<protein>
    <recommendedName>
        <fullName evidence="2">alpha-L-fucosidase</fullName>
        <ecNumber evidence="2">3.2.1.51</ecNumber>
    </recommendedName>
</protein>
<comment type="similarity">
    <text evidence="1">Belongs to the glycosyl hydrolase 29 family.</text>
</comment>
<dbReference type="SMART" id="SM00812">
    <property type="entry name" value="Alpha_L_fucos"/>
    <property type="match status" value="1"/>
</dbReference>
<dbReference type="Proteomes" id="UP001291926">
    <property type="component" value="Unassembled WGS sequence"/>
</dbReference>
<proteinExistence type="inferred from homology"/>
<dbReference type="EMBL" id="JAYDYQ010001088">
    <property type="protein sequence ID" value="KAK4489500.1"/>
    <property type="molecule type" value="Genomic_DNA"/>
</dbReference>
<dbReference type="PANTHER" id="PTHR10030">
    <property type="entry name" value="ALPHA-L-FUCOSIDASE"/>
    <property type="match status" value="1"/>
</dbReference>
<evidence type="ECO:0000313" key="9">
    <source>
        <dbReference type="Proteomes" id="UP001291926"/>
    </source>
</evidence>
<keyword evidence="9" id="KW-1185">Reference proteome</keyword>
<evidence type="ECO:0000256" key="4">
    <source>
        <dbReference type="ARBA" id="ARBA00022801"/>
    </source>
</evidence>
<dbReference type="EC" id="3.2.1.51" evidence="2"/>
<sequence length="495" mass="55981">MTISHNLLYIVTIFFTLFQLVFSLNEQMKTTPPLPILPLPSYSQLKWQQREIIMFFHFGVNTFTDSEWGTGHESPSIFNPTDLNANQWADTAAQAGISLMILTAKHHDGFCLWPSKYTNHSVIGSPWKNGHGDVVQEFVNAAKARGIDVGLYLSPWDRHDSRYGQNKEYNEYYLAQLQELLNSYGGVRAIWVDGAKGSNATNMTYYFNDWFSMVKELQSSINIFSDAGPDVRWVGNENGYAGDTCWSTINATSLSIGNASIANYINTGDSRGTNWIPAECDVSIREGWFWHKSQKPKKLNELLEIYYKSVGRNCVLLLNVPPNTTGLISESDVQTLKQLRGAINTIFSINLAENCHMEVSSTRGGKNGGFGPENVLDDDHLWTYWAPNEEEKDNYWIEFKAKSGKIKFNVVRIQEAIGLGQRVKEHEVYVDGIKVVKETTIGYKRLHRLKLGIVDAYSVRIKIVKAKGTPLISSVGLHFDPFWNPKEDVTSKMVH</sequence>
<gene>
    <name evidence="8" type="ORF">RD792_005309</name>
</gene>
<organism evidence="8 9">
    <name type="scientific">Penstemon davidsonii</name>
    <dbReference type="NCBI Taxonomy" id="160366"/>
    <lineage>
        <taxon>Eukaryota</taxon>
        <taxon>Viridiplantae</taxon>
        <taxon>Streptophyta</taxon>
        <taxon>Embryophyta</taxon>
        <taxon>Tracheophyta</taxon>
        <taxon>Spermatophyta</taxon>
        <taxon>Magnoliopsida</taxon>
        <taxon>eudicotyledons</taxon>
        <taxon>Gunneridae</taxon>
        <taxon>Pentapetalae</taxon>
        <taxon>asterids</taxon>
        <taxon>lamiids</taxon>
        <taxon>Lamiales</taxon>
        <taxon>Plantaginaceae</taxon>
        <taxon>Cheloneae</taxon>
        <taxon>Penstemon</taxon>
    </lineage>
</organism>